<dbReference type="InParanoid" id="F0YSI7"/>
<dbReference type="AlphaFoldDB" id="F0YSI7"/>
<gene>
    <name evidence="2" type="ORF">AURANDRAFT_69363</name>
</gene>
<dbReference type="EMBL" id="GL834005">
    <property type="protein sequence ID" value="EGB01922.1"/>
    <property type="molecule type" value="Genomic_DNA"/>
</dbReference>
<feature type="chain" id="PRO_5003264804" evidence="1">
    <location>
        <begin position="23"/>
        <end position="184"/>
    </location>
</feature>
<feature type="non-terminal residue" evidence="2">
    <location>
        <position position="184"/>
    </location>
</feature>
<feature type="signal peptide" evidence="1">
    <location>
        <begin position="1"/>
        <end position="22"/>
    </location>
</feature>
<sequence>MAARRAARRCLCLACLADAAVAAVRDKPCGNGVKFGRGATSYEDLGWQRLPEGRARLTFLAIAKSSTRHTHEILKKADPTVHSHHLHPLSRADGGSIGRPALHHVGCGGNATLVAAWAALFRAPRLVLAVVREPIARLLSEYSFNQKLHDGLRREARPLAPNSTFVAAATRHAFLDERRNWQTA</sequence>
<keyword evidence="3" id="KW-1185">Reference proteome</keyword>
<protein>
    <submittedName>
        <fullName evidence="2">Expressed protein</fullName>
    </submittedName>
</protein>
<evidence type="ECO:0000313" key="2">
    <source>
        <dbReference type="EMBL" id="EGB01922.1"/>
    </source>
</evidence>
<proteinExistence type="predicted"/>
<dbReference type="RefSeq" id="XP_009043379.1">
    <property type="nucleotide sequence ID" value="XM_009045131.1"/>
</dbReference>
<dbReference type="KEGG" id="aaf:AURANDRAFT_69363"/>
<dbReference type="GeneID" id="20227450"/>
<accession>F0YSI7</accession>
<keyword evidence="1" id="KW-0732">Signal</keyword>
<dbReference type="Proteomes" id="UP000002729">
    <property type="component" value="Unassembled WGS sequence"/>
</dbReference>
<organism evidence="3">
    <name type="scientific">Aureococcus anophagefferens</name>
    <name type="common">Harmful bloom alga</name>
    <dbReference type="NCBI Taxonomy" id="44056"/>
    <lineage>
        <taxon>Eukaryota</taxon>
        <taxon>Sar</taxon>
        <taxon>Stramenopiles</taxon>
        <taxon>Ochrophyta</taxon>
        <taxon>Pelagophyceae</taxon>
        <taxon>Pelagomonadales</taxon>
        <taxon>Pelagomonadaceae</taxon>
        <taxon>Aureococcus</taxon>
    </lineage>
</organism>
<evidence type="ECO:0000313" key="3">
    <source>
        <dbReference type="Proteomes" id="UP000002729"/>
    </source>
</evidence>
<evidence type="ECO:0000256" key="1">
    <source>
        <dbReference type="SAM" id="SignalP"/>
    </source>
</evidence>
<reference evidence="2 3" key="1">
    <citation type="journal article" date="2011" name="Proc. Natl. Acad. Sci. U.S.A.">
        <title>Niche of harmful alga Aureococcus anophagefferens revealed through ecogenomics.</title>
        <authorList>
            <person name="Gobler C.J."/>
            <person name="Berry D.L."/>
            <person name="Dyhrman S.T."/>
            <person name="Wilhelm S.W."/>
            <person name="Salamov A."/>
            <person name="Lobanov A.V."/>
            <person name="Zhang Y."/>
            <person name="Collier J.L."/>
            <person name="Wurch L.L."/>
            <person name="Kustka A.B."/>
            <person name="Dill B.D."/>
            <person name="Shah M."/>
            <person name="VerBerkmoes N.C."/>
            <person name="Kuo A."/>
            <person name="Terry A."/>
            <person name="Pangilinan J."/>
            <person name="Lindquist E.A."/>
            <person name="Lucas S."/>
            <person name="Paulsen I.T."/>
            <person name="Hattenrath-Lehmann T.K."/>
            <person name="Talmage S.C."/>
            <person name="Walker E.A."/>
            <person name="Koch F."/>
            <person name="Burson A.M."/>
            <person name="Marcoval M.A."/>
            <person name="Tang Y.Z."/>
            <person name="Lecleir G.R."/>
            <person name="Coyne K.J."/>
            <person name="Berg G.M."/>
            <person name="Bertrand E.M."/>
            <person name="Saito M.A."/>
            <person name="Gladyshev V.N."/>
            <person name="Grigoriev I.V."/>
        </authorList>
    </citation>
    <scope>NUCLEOTIDE SEQUENCE [LARGE SCALE GENOMIC DNA]</scope>
    <source>
        <strain evidence="3">CCMP 1984</strain>
    </source>
</reference>
<name>F0YSI7_AURAN</name>